<organism evidence="2 3">
    <name type="scientific">Thalassiosira oceanica</name>
    <name type="common">Marine diatom</name>
    <dbReference type="NCBI Taxonomy" id="159749"/>
    <lineage>
        <taxon>Eukaryota</taxon>
        <taxon>Sar</taxon>
        <taxon>Stramenopiles</taxon>
        <taxon>Ochrophyta</taxon>
        <taxon>Bacillariophyta</taxon>
        <taxon>Coscinodiscophyceae</taxon>
        <taxon>Thalassiosirophycidae</taxon>
        <taxon>Thalassiosirales</taxon>
        <taxon>Thalassiosiraceae</taxon>
        <taxon>Thalassiosira</taxon>
    </lineage>
</organism>
<keyword evidence="3" id="KW-1185">Reference proteome</keyword>
<gene>
    <name evidence="2" type="ORF">THAOC_11750</name>
</gene>
<dbReference type="AlphaFoldDB" id="K0T1Y3"/>
<evidence type="ECO:0000259" key="1">
    <source>
        <dbReference type="PROSITE" id="PS51886"/>
    </source>
</evidence>
<feature type="domain" description="TLDc" evidence="1">
    <location>
        <begin position="340"/>
        <end position="491"/>
    </location>
</feature>
<dbReference type="InterPro" id="IPR006571">
    <property type="entry name" value="TLDc_dom"/>
</dbReference>
<comment type="caution">
    <text evidence="2">The sequence shown here is derived from an EMBL/GenBank/DDBJ whole genome shotgun (WGS) entry which is preliminary data.</text>
</comment>
<proteinExistence type="predicted"/>
<dbReference type="SMART" id="SM00584">
    <property type="entry name" value="TLDc"/>
    <property type="match status" value="1"/>
</dbReference>
<dbReference type="Pfam" id="PF07534">
    <property type="entry name" value="TLD"/>
    <property type="match status" value="1"/>
</dbReference>
<dbReference type="OrthoDB" id="289228at2759"/>
<sequence length="561" mass="61370">MGNSASATSAEEERAFVHKLGDRFPLGDAELRKWTWVVGKIQGSKSLSLATLAAWSSVYGDFDPDRSGEIDCDLPSARTKQADRVFKATSLVEQDIFTDHLGDAIIRVALRISLEGGPSSDQHHLNLATSLATEGGQWYSIQSTIKNCAVDSSVLDSFLEGLSVSHGRRGTRSSLRLLFEIASCYSDGEGAVAARLVQISYQLTLAAAFLRSIALNEMQMQVDLKQSSSDIGLKSMTDSLLSFAKDQRQRAHYSGIGYPTTQIASGGSDTDVSLDEFTDWAETNVPLVASSLPTFIHVLFHFFSRRNNDSEDDEPPRFPPGVTPIWLPRVTVDRTKGVSKNAPTSIFVDDASKFPLACTTMNIASGRWHRLFASDVDGMSMSCMMSSILGYGGATLIVIRSKDSSERGKCCTSLLGAYTGVPWVESPAFYGNSSAFCSILGRIPFLFNREARSKGYDGLAHGLGFGGSPEAPRLYLDECMEVFGVGTWREVDEGLLARARVREEKQKEIRKVLKGAKGEFLKDMRSGVMGTKIFAHREQMRGRDGDCSLECEEATEENTHC</sequence>
<accession>K0T1Y3</accession>
<reference evidence="2 3" key="1">
    <citation type="journal article" date="2012" name="Genome Biol.">
        <title>Genome and low-iron response of an oceanic diatom adapted to chronic iron limitation.</title>
        <authorList>
            <person name="Lommer M."/>
            <person name="Specht M."/>
            <person name="Roy A.S."/>
            <person name="Kraemer L."/>
            <person name="Andreson R."/>
            <person name="Gutowska M.A."/>
            <person name="Wolf J."/>
            <person name="Bergner S.V."/>
            <person name="Schilhabel M.B."/>
            <person name="Klostermeier U.C."/>
            <person name="Beiko R.G."/>
            <person name="Rosenstiel P."/>
            <person name="Hippler M."/>
            <person name="Laroche J."/>
        </authorList>
    </citation>
    <scope>NUCLEOTIDE SEQUENCE [LARGE SCALE GENOMIC DNA]</scope>
    <source>
        <strain evidence="2 3">CCMP1005</strain>
    </source>
</reference>
<dbReference type="EMBL" id="AGNL01013466">
    <property type="protein sequence ID" value="EJK67246.1"/>
    <property type="molecule type" value="Genomic_DNA"/>
</dbReference>
<dbReference type="OMA" id="VIRTAYN"/>
<name>K0T1Y3_THAOC</name>
<evidence type="ECO:0000313" key="2">
    <source>
        <dbReference type="EMBL" id="EJK67246.1"/>
    </source>
</evidence>
<dbReference type="Proteomes" id="UP000266841">
    <property type="component" value="Unassembled WGS sequence"/>
</dbReference>
<dbReference type="eggNOG" id="KOG2557">
    <property type="taxonomic scope" value="Eukaryota"/>
</dbReference>
<dbReference type="PROSITE" id="PS51886">
    <property type="entry name" value="TLDC"/>
    <property type="match status" value="1"/>
</dbReference>
<protein>
    <recommendedName>
        <fullName evidence="1">TLDc domain-containing protein</fullName>
    </recommendedName>
</protein>
<evidence type="ECO:0000313" key="3">
    <source>
        <dbReference type="Proteomes" id="UP000266841"/>
    </source>
</evidence>